<reference evidence="1 2" key="1">
    <citation type="submission" date="2019-01" db="EMBL/GenBank/DDBJ databases">
        <title>Genome sequence of the Antarctic species Gelidibacter gilvus ACAM 158(T).</title>
        <authorList>
            <person name="Bowman J.P."/>
        </authorList>
    </citation>
    <scope>NUCLEOTIDE SEQUENCE [LARGE SCALE GENOMIC DNA]</scope>
    <source>
        <strain evidence="1 2">IC158</strain>
    </source>
</reference>
<gene>
    <name evidence="1" type="ORF">ESZ48_04015</name>
</gene>
<dbReference type="RefSeq" id="WP_129015997.1">
    <property type="nucleotide sequence ID" value="NZ_SDDZ01000001.1"/>
</dbReference>
<organism evidence="1 2">
    <name type="scientific">Gelidibacter gilvus</name>
    <dbReference type="NCBI Taxonomy" id="59602"/>
    <lineage>
        <taxon>Bacteria</taxon>
        <taxon>Pseudomonadati</taxon>
        <taxon>Bacteroidota</taxon>
        <taxon>Flavobacteriia</taxon>
        <taxon>Flavobacteriales</taxon>
        <taxon>Flavobacteriaceae</taxon>
        <taxon>Gelidibacter</taxon>
    </lineage>
</organism>
<dbReference type="AlphaFoldDB" id="A0A4Q0XPI0"/>
<accession>A0A4Q0XPI0</accession>
<name>A0A4Q0XPI0_9FLAO</name>
<dbReference type="OrthoDB" id="1357614at2"/>
<sequence length="162" mass="18223">MLTVISTSCSSKDDDCTKTIEMPHYALEKNTLNRYYVNEEVPCDFVAPEDTGPPELKNFTYEVLYFTFTTDTENKTSRLKFEIKLNNPNNYAVEGVAYLTIRPGGDNMEFIGNYSNLASVPCHNIAANSSCTLTYDQEYPFNPDVGAPESMEVVSVTYYIAN</sequence>
<evidence type="ECO:0000313" key="2">
    <source>
        <dbReference type="Proteomes" id="UP000289792"/>
    </source>
</evidence>
<evidence type="ECO:0000313" key="1">
    <source>
        <dbReference type="EMBL" id="RXJ52863.1"/>
    </source>
</evidence>
<dbReference type="Proteomes" id="UP000289792">
    <property type="component" value="Unassembled WGS sequence"/>
</dbReference>
<dbReference type="EMBL" id="SDDZ01000001">
    <property type="protein sequence ID" value="RXJ52863.1"/>
    <property type="molecule type" value="Genomic_DNA"/>
</dbReference>
<proteinExistence type="predicted"/>
<protein>
    <submittedName>
        <fullName evidence="1">Uncharacterized protein</fullName>
    </submittedName>
</protein>
<keyword evidence="2" id="KW-1185">Reference proteome</keyword>
<comment type="caution">
    <text evidence="1">The sequence shown here is derived from an EMBL/GenBank/DDBJ whole genome shotgun (WGS) entry which is preliminary data.</text>
</comment>